<evidence type="ECO:0000313" key="3">
    <source>
        <dbReference type="Proteomes" id="UP000558488"/>
    </source>
</evidence>
<organism evidence="2 3">
    <name type="scientific">Pipistrellus kuhlii</name>
    <name type="common">Kuhl's pipistrelle</name>
    <dbReference type="NCBI Taxonomy" id="59472"/>
    <lineage>
        <taxon>Eukaryota</taxon>
        <taxon>Metazoa</taxon>
        <taxon>Chordata</taxon>
        <taxon>Craniata</taxon>
        <taxon>Vertebrata</taxon>
        <taxon>Euteleostomi</taxon>
        <taxon>Mammalia</taxon>
        <taxon>Eutheria</taxon>
        <taxon>Laurasiatheria</taxon>
        <taxon>Chiroptera</taxon>
        <taxon>Yangochiroptera</taxon>
        <taxon>Vespertilionidae</taxon>
        <taxon>Pipistrellus</taxon>
    </lineage>
</organism>
<proteinExistence type="predicted"/>
<feature type="region of interest" description="Disordered" evidence="1">
    <location>
        <begin position="59"/>
        <end position="232"/>
    </location>
</feature>
<feature type="region of interest" description="Disordered" evidence="1">
    <location>
        <begin position="19"/>
        <end position="46"/>
    </location>
</feature>
<reference evidence="2 3" key="1">
    <citation type="journal article" date="2020" name="Nature">
        <title>Six reference-quality genomes reveal evolution of bat adaptations.</title>
        <authorList>
            <person name="Jebb D."/>
            <person name="Huang Z."/>
            <person name="Pippel M."/>
            <person name="Hughes G.M."/>
            <person name="Lavrichenko K."/>
            <person name="Devanna P."/>
            <person name="Winkler S."/>
            <person name="Jermiin L.S."/>
            <person name="Skirmuntt E.C."/>
            <person name="Katzourakis A."/>
            <person name="Burkitt-Gray L."/>
            <person name="Ray D.A."/>
            <person name="Sullivan K.A.M."/>
            <person name="Roscito J.G."/>
            <person name="Kirilenko B.M."/>
            <person name="Davalos L.M."/>
            <person name="Corthals A.P."/>
            <person name="Power M.L."/>
            <person name="Jones G."/>
            <person name="Ransome R.D."/>
            <person name="Dechmann D.K.N."/>
            <person name="Locatelli A.G."/>
            <person name="Puechmaille S.J."/>
            <person name="Fedrigo O."/>
            <person name="Jarvis E.D."/>
            <person name="Hiller M."/>
            <person name="Vernes S.C."/>
            <person name="Myers E.W."/>
            <person name="Teeling E.C."/>
        </authorList>
    </citation>
    <scope>NUCLEOTIDE SEQUENCE [LARGE SCALE GENOMIC DNA]</scope>
    <source>
        <strain evidence="2">MPipKuh1</strain>
        <tissue evidence="2">Flight muscle</tissue>
    </source>
</reference>
<evidence type="ECO:0000313" key="2">
    <source>
        <dbReference type="EMBL" id="KAF6297608.1"/>
    </source>
</evidence>
<protein>
    <submittedName>
        <fullName evidence="2">Uncharacterized protein</fullName>
    </submittedName>
</protein>
<dbReference type="EMBL" id="JACAGB010000030">
    <property type="protein sequence ID" value="KAF6297608.1"/>
    <property type="molecule type" value="Genomic_DNA"/>
</dbReference>
<sequence length="232" mass="23790">MQITGPLWASVSPSVKWSEPRRAHRRARGSGHVAGAQGECAVDPGPRTAVLSAVPSAVWKPRGPHRPARSCATSPCPAPVRAPGEAGSAGVSGWRGASQEAPCLGHNGRGRGRPARTDEPSRWLQEGGTAIVRPDSCPQAGSPGGRGKRVGGCWPGLTPAPGSGRTMDPLSPPAGWTPGFPSAGLSESIGPAWSHPAQPQLAFSRALSPAQPSPAQPSPAQSMEAARSRPYL</sequence>
<name>A0A7J7TA84_PIPKU</name>
<comment type="caution">
    <text evidence="2">The sequence shown here is derived from an EMBL/GenBank/DDBJ whole genome shotgun (WGS) entry which is preliminary data.</text>
</comment>
<evidence type="ECO:0000256" key="1">
    <source>
        <dbReference type="SAM" id="MobiDB-lite"/>
    </source>
</evidence>
<accession>A0A7J7TA84</accession>
<dbReference type="AlphaFoldDB" id="A0A7J7TA84"/>
<dbReference type="Proteomes" id="UP000558488">
    <property type="component" value="Unassembled WGS sequence"/>
</dbReference>
<gene>
    <name evidence="2" type="ORF">mPipKuh1_009693</name>
</gene>
<keyword evidence="3" id="KW-1185">Reference proteome</keyword>